<evidence type="ECO:0000256" key="4">
    <source>
        <dbReference type="ARBA" id="ARBA00022860"/>
    </source>
</evidence>
<dbReference type="Proteomes" id="UP001054837">
    <property type="component" value="Unassembled WGS sequence"/>
</dbReference>
<feature type="domain" description="Phosphorylase b kinase regulatory subunit alpha/beta C-terminal" evidence="8">
    <location>
        <begin position="918"/>
        <end position="1027"/>
    </location>
</feature>
<sequence length="1082" mass="123772">MKGEESLLEGRNRHFLQSSSPAVIQYRSRLASLTEYDVEQVKIANYADTVKQLDAYYGQVKRQILNHQSSTTGLFPQMTKETEIASIRDSIYCAVSVWSLYQAYKRIDDDRGKAYELGQSAVKFEKYKMNQCPEFALHSRFHLETGQPLEGDNDLESYGHLQLDVVSLYLLFLVQMIMSGLQIIYTMDEVSFVQNLVYYVERAYRTPDFGMWERGSKYNDNTPEIHASSIGMAKSALEAINGCNLFGDKGASWSVVYVDIDAHSRNRSIFETLLPRESSSKNTDSALLPTISFPCFATHDEHLYNRTKDKIVRKLQGTYGFKRYLRDGYGTAVEDTSKPYYDQGETKEFENIECEWPLFFIYMILDGIFKGNDEQIKKYRHLLHPRLKVDRHGNAVVPKFFFVPTLGIDAERREPGSQKRIPSEEGDADNLYLHGQALYIMSELLVDGLLHINELDPIRRYLPSYNRPRKTGRYSAFQGKAAGTASDLVVQVVLIAESMRLQAMMATYGIHTQTPHEVEPVQIWSPSQLVKIYEYLGVSKKLGLKGRPPRPIGALGTSKLYRICGQTVICYPLIFEVSDFYLSHDMALLIDDIKNELHFVGKYWRMSGRPTVCILIREEHMRDAHFKEMLDLLAMLKKGDCDGLKIRTGRLQNLISSSCIEHLDFLHLLSPDDLPNIEAFQQLEHASLGYQSLTDIPKAIIYNEPTYDFKEFHNRSSRDILEALSSTDTLHGQSQLLGILYFREGPNFWTENGTVKERLERLTRQAGALRHWSVVRYCSSVLRKLVDSISPNITSILVCGKQITVGVFGHEEVVIDKPLTPKEVEGIIYSKCQVHDIYQAVLQQEIILYVGRLISTTPQLFQGILKIRIGWVLQAMILHMKFLSSSPPPLQSLSPSELRKVLYRVLTLSDNGTNSLLSIHQRRQIEGALCRVPKNFYDRVWDIMTRTSEGIIVEGYHLPQQPTLTEMTVYDLKFATEVEMFLSRVALPEYRQILVELIMVVYLILERNPELSFNATIDMNKLVEEAFIMYQKDNGGDHEGDMTLFFDSPTTITASYLARAILNHLLKCAPEQSYSKDLCLIS</sequence>
<keyword evidence="6" id="KW-0472">Membrane</keyword>
<dbReference type="GO" id="GO:0005886">
    <property type="term" value="C:plasma membrane"/>
    <property type="evidence" value="ECO:0007669"/>
    <property type="project" value="UniProtKB-SubCell"/>
</dbReference>
<evidence type="ECO:0000256" key="3">
    <source>
        <dbReference type="ARBA" id="ARBA00022600"/>
    </source>
</evidence>
<dbReference type="GO" id="GO:0005977">
    <property type="term" value="P:glycogen metabolic process"/>
    <property type="evidence" value="ECO:0007669"/>
    <property type="project" value="UniProtKB-KW"/>
</dbReference>
<feature type="domain" description="GH15-like" evidence="7">
    <location>
        <begin position="51"/>
        <end position="871"/>
    </location>
</feature>
<protein>
    <recommendedName>
        <fullName evidence="6">Phosphorylase b kinase regulatory subunit</fullName>
    </recommendedName>
</protein>
<keyword evidence="3 6" id="KW-0321">Glycogen metabolism</keyword>
<evidence type="ECO:0000313" key="9">
    <source>
        <dbReference type="EMBL" id="GIY61543.1"/>
    </source>
</evidence>
<dbReference type="GO" id="GO:0005964">
    <property type="term" value="C:phosphorylase kinase complex"/>
    <property type="evidence" value="ECO:0007669"/>
    <property type="project" value="TreeGrafter"/>
</dbReference>
<dbReference type="PANTHER" id="PTHR10749">
    <property type="entry name" value="PHOSPHORYLASE B KINASE REGULATORY SUBUNIT"/>
    <property type="match status" value="1"/>
</dbReference>
<dbReference type="InterPro" id="IPR008734">
    <property type="entry name" value="PHK_A/B_su"/>
</dbReference>
<comment type="pathway">
    <text evidence="1 6">Glycan biosynthesis; glycogen metabolism.</text>
</comment>
<comment type="subcellular location">
    <subcellularLocation>
        <location evidence="6">Cell membrane</location>
        <topology evidence="6">Lipid-anchor</topology>
        <orientation evidence="6">Cytoplasmic side</orientation>
    </subcellularLocation>
</comment>
<gene>
    <name evidence="9" type="ORF">CDAR_3121</name>
</gene>
<keyword evidence="5 6" id="KW-0119">Carbohydrate metabolism</keyword>
<keyword evidence="6" id="KW-1003">Cell membrane</keyword>
<dbReference type="InterPro" id="IPR045583">
    <property type="entry name" value="KPBA/B_C"/>
</dbReference>
<dbReference type="InterPro" id="IPR008928">
    <property type="entry name" value="6-hairpin_glycosidase_sf"/>
</dbReference>
<dbReference type="InterPro" id="IPR011613">
    <property type="entry name" value="GH15-like"/>
</dbReference>
<dbReference type="PANTHER" id="PTHR10749:SF8">
    <property type="entry name" value="PHOSPHORYLASE B KINASE REGULATORY SUBUNIT BETA"/>
    <property type="match status" value="1"/>
</dbReference>
<keyword evidence="6" id="KW-0449">Lipoprotein</keyword>
<dbReference type="EMBL" id="BPLQ01011947">
    <property type="protein sequence ID" value="GIY61543.1"/>
    <property type="molecule type" value="Genomic_DNA"/>
</dbReference>
<evidence type="ECO:0000259" key="8">
    <source>
        <dbReference type="Pfam" id="PF19292"/>
    </source>
</evidence>
<accession>A0AAV4UUX8</accession>
<dbReference type="Pfam" id="PF19292">
    <property type="entry name" value="KPBB_C"/>
    <property type="match status" value="1"/>
</dbReference>
<dbReference type="Pfam" id="PF00723">
    <property type="entry name" value="Glyco_hydro_15"/>
    <property type="match status" value="1"/>
</dbReference>
<dbReference type="InterPro" id="IPR012341">
    <property type="entry name" value="6hp_glycosidase-like_sf"/>
</dbReference>
<comment type="function">
    <text evidence="6">Phosphorylase b kinase catalyzes the phosphorylation of serine in certain substrates, including troponin I.</text>
</comment>
<dbReference type="Gene3D" id="1.50.10.10">
    <property type="match status" value="1"/>
</dbReference>
<keyword evidence="10" id="KW-1185">Reference proteome</keyword>
<keyword evidence="6" id="KW-0636">Prenylation</keyword>
<keyword evidence="4 6" id="KW-0112">Calmodulin-binding</keyword>
<dbReference type="AlphaFoldDB" id="A0AAV4UUX8"/>
<comment type="similarity">
    <text evidence="2 6">Belongs to the phosphorylase b kinase regulatory chain family.</text>
</comment>
<evidence type="ECO:0000259" key="7">
    <source>
        <dbReference type="Pfam" id="PF00723"/>
    </source>
</evidence>
<organism evidence="9 10">
    <name type="scientific">Caerostris darwini</name>
    <dbReference type="NCBI Taxonomy" id="1538125"/>
    <lineage>
        <taxon>Eukaryota</taxon>
        <taxon>Metazoa</taxon>
        <taxon>Ecdysozoa</taxon>
        <taxon>Arthropoda</taxon>
        <taxon>Chelicerata</taxon>
        <taxon>Arachnida</taxon>
        <taxon>Araneae</taxon>
        <taxon>Araneomorphae</taxon>
        <taxon>Entelegynae</taxon>
        <taxon>Araneoidea</taxon>
        <taxon>Araneidae</taxon>
        <taxon>Caerostris</taxon>
    </lineage>
</organism>
<evidence type="ECO:0000256" key="1">
    <source>
        <dbReference type="ARBA" id="ARBA00005131"/>
    </source>
</evidence>
<name>A0AAV4UUX8_9ARAC</name>
<proteinExistence type="inferred from homology"/>
<reference evidence="9 10" key="1">
    <citation type="submission" date="2021-06" db="EMBL/GenBank/DDBJ databases">
        <title>Caerostris darwini draft genome.</title>
        <authorList>
            <person name="Kono N."/>
            <person name="Arakawa K."/>
        </authorList>
    </citation>
    <scope>NUCLEOTIDE SEQUENCE [LARGE SCALE GENOMIC DNA]</scope>
</reference>
<evidence type="ECO:0000256" key="6">
    <source>
        <dbReference type="RuleBase" id="RU364123"/>
    </source>
</evidence>
<dbReference type="GO" id="GO:0005516">
    <property type="term" value="F:calmodulin binding"/>
    <property type="evidence" value="ECO:0007669"/>
    <property type="project" value="UniProtKB-KW"/>
</dbReference>
<evidence type="ECO:0000313" key="10">
    <source>
        <dbReference type="Proteomes" id="UP001054837"/>
    </source>
</evidence>
<comment type="caution">
    <text evidence="9">The sequence shown here is derived from an EMBL/GenBank/DDBJ whole genome shotgun (WGS) entry which is preliminary data.</text>
</comment>
<evidence type="ECO:0000256" key="2">
    <source>
        <dbReference type="ARBA" id="ARBA00007128"/>
    </source>
</evidence>
<dbReference type="SUPFAM" id="SSF48208">
    <property type="entry name" value="Six-hairpin glycosidases"/>
    <property type="match status" value="1"/>
</dbReference>
<evidence type="ECO:0000256" key="5">
    <source>
        <dbReference type="ARBA" id="ARBA00023277"/>
    </source>
</evidence>